<name>A0ABW3MK72_9PSEU</name>
<evidence type="ECO:0000256" key="2">
    <source>
        <dbReference type="RuleBase" id="RU000461"/>
    </source>
</evidence>
<gene>
    <name evidence="3" type="ORF">ACFQ1S_35205</name>
</gene>
<dbReference type="InterPro" id="IPR017972">
    <property type="entry name" value="Cyt_P450_CS"/>
</dbReference>
<organism evidence="3 4">
    <name type="scientific">Kibdelosporangium lantanae</name>
    <dbReference type="NCBI Taxonomy" id="1497396"/>
    <lineage>
        <taxon>Bacteria</taxon>
        <taxon>Bacillati</taxon>
        <taxon>Actinomycetota</taxon>
        <taxon>Actinomycetes</taxon>
        <taxon>Pseudonocardiales</taxon>
        <taxon>Pseudonocardiaceae</taxon>
        <taxon>Kibdelosporangium</taxon>
    </lineage>
</organism>
<evidence type="ECO:0000313" key="3">
    <source>
        <dbReference type="EMBL" id="MFD1050407.1"/>
    </source>
</evidence>
<dbReference type="EMBL" id="JBHTIS010002815">
    <property type="protein sequence ID" value="MFD1050407.1"/>
    <property type="molecule type" value="Genomic_DNA"/>
</dbReference>
<dbReference type="PANTHER" id="PTHR46696:SF6">
    <property type="entry name" value="P450, PUTATIVE (EUROFUNG)-RELATED"/>
    <property type="match status" value="1"/>
</dbReference>
<keyword evidence="2" id="KW-0479">Metal-binding</keyword>
<comment type="similarity">
    <text evidence="1 2">Belongs to the cytochrome P450 family.</text>
</comment>
<evidence type="ECO:0000313" key="4">
    <source>
        <dbReference type="Proteomes" id="UP001597045"/>
    </source>
</evidence>
<dbReference type="PROSITE" id="PS00086">
    <property type="entry name" value="CYTOCHROME_P450"/>
    <property type="match status" value="1"/>
</dbReference>
<dbReference type="Proteomes" id="UP001597045">
    <property type="component" value="Unassembled WGS sequence"/>
</dbReference>
<dbReference type="PRINTS" id="PR00359">
    <property type="entry name" value="BP450"/>
</dbReference>
<protein>
    <submittedName>
        <fullName evidence="3">Cytochrome P450</fullName>
    </submittedName>
</protein>
<dbReference type="InterPro" id="IPR002397">
    <property type="entry name" value="Cyt_P450_B"/>
</dbReference>
<dbReference type="PANTHER" id="PTHR46696">
    <property type="entry name" value="P450, PUTATIVE (EUROFUNG)-RELATED"/>
    <property type="match status" value="1"/>
</dbReference>
<feature type="non-terminal residue" evidence="3">
    <location>
        <position position="1"/>
    </location>
</feature>
<dbReference type="InterPro" id="IPR036396">
    <property type="entry name" value="Cyt_P450_sf"/>
</dbReference>
<sequence>TRSTNPHLAFGHGIRYCLGAPLARVELREVFTQLVTRFPGMRLAVPAEEVRQKSEQLTAGLVELPVTW</sequence>
<dbReference type="SUPFAM" id="SSF48264">
    <property type="entry name" value="Cytochrome P450"/>
    <property type="match status" value="1"/>
</dbReference>
<keyword evidence="2" id="KW-0349">Heme</keyword>
<comment type="caution">
    <text evidence="3">The sequence shown here is derived from an EMBL/GenBank/DDBJ whole genome shotgun (WGS) entry which is preliminary data.</text>
</comment>
<proteinExistence type="inferred from homology"/>
<keyword evidence="2" id="KW-0408">Iron</keyword>
<evidence type="ECO:0000256" key="1">
    <source>
        <dbReference type="ARBA" id="ARBA00010617"/>
    </source>
</evidence>
<accession>A0ABW3MK72</accession>
<dbReference type="Pfam" id="PF00067">
    <property type="entry name" value="p450"/>
    <property type="match status" value="1"/>
</dbReference>
<keyword evidence="2" id="KW-0503">Monooxygenase</keyword>
<reference evidence="4" key="1">
    <citation type="journal article" date="2019" name="Int. J. Syst. Evol. Microbiol.">
        <title>The Global Catalogue of Microorganisms (GCM) 10K type strain sequencing project: providing services to taxonomists for standard genome sequencing and annotation.</title>
        <authorList>
            <consortium name="The Broad Institute Genomics Platform"/>
            <consortium name="The Broad Institute Genome Sequencing Center for Infectious Disease"/>
            <person name="Wu L."/>
            <person name="Ma J."/>
        </authorList>
    </citation>
    <scope>NUCLEOTIDE SEQUENCE [LARGE SCALE GENOMIC DNA]</scope>
    <source>
        <strain evidence="4">JCM 31486</strain>
    </source>
</reference>
<dbReference type="InterPro" id="IPR001128">
    <property type="entry name" value="Cyt_P450"/>
</dbReference>
<dbReference type="Gene3D" id="1.10.630.10">
    <property type="entry name" value="Cytochrome P450"/>
    <property type="match status" value="1"/>
</dbReference>
<keyword evidence="4" id="KW-1185">Reference proteome</keyword>
<keyword evidence="2" id="KW-0560">Oxidoreductase</keyword>